<keyword evidence="4" id="KW-0949">S-adenosyl-L-methionine</keyword>
<dbReference type="SUPFAM" id="SSF55729">
    <property type="entry name" value="Acyl-CoA N-acyltransferases (Nat)"/>
    <property type="match status" value="1"/>
</dbReference>
<keyword evidence="5" id="KW-0071">Autoinducer synthesis</keyword>
<dbReference type="Pfam" id="PF00765">
    <property type="entry name" value="Autoind_synth"/>
    <property type="match status" value="1"/>
</dbReference>
<dbReference type="AlphaFoldDB" id="A0A0M4DEK2"/>
<gene>
    <name evidence="7" type="ORF">DSOUD_0200</name>
</gene>
<dbReference type="PATRIC" id="fig|1603606.3.peg.222"/>
<proteinExistence type="predicted"/>
<dbReference type="PANTHER" id="PTHR39322">
    <property type="entry name" value="ACYL-HOMOSERINE-LACTONE SYNTHASE"/>
    <property type="match status" value="1"/>
</dbReference>
<dbReference type="RefSeq" id="WP_053549243.1">
    <property type="nucleotide sequence ID" value="NZ_CP010802.1"/>
</dbReference>
<dbReference type="InterPro" id="IPR016181">
    <property type="entry name" value="Acyl_CoA_acyltransferase"/>
</dbReference>
<dbReference type="PANTHER" id="PTHR39322:SF1">
    <property type="entry name" value="ISOVALERYL-HOMOSERINE LACTONE SYNTHASE"/>
    <property type="match status" value="1"/>
</dbReference>
<dbReference type="EMBL" id="CP010802">
    <property type="protein sequence ID" value="ALC15000.1"/>
    <property type="molecule type" value="Genomic_DNA"/>
</dbReference>
<evidence type="ECO:0000256" key="6">
    <source>
        <dbReference type="ARBA" id="ARBA00048576"/>
    </source>
</evidence>
<evidence type="ECO:0000256" key="5">
    <source>
        <dbReference type="ARBA" id="ARBA00022929"/>
    </source>
</evidence>
<dbReference type="PRINTS" id="PR01549">
    <property type="entry name" value="AUTOINDCRSYN"/>
</dbReference>
<accession>A0A0M4DEK2</accession>
<reference evidence="7 8" key="1">
    <citation type="submission" date="2015-07" db="EMBL/GenBank/DDBJ databases">
        <title>Isolation and Genomic Characterization of a Novel Halophilic Metal-Reducing Deltaproteobacterium from the Deep Subsurface.</title>
        <authorList>
            <person name="Badalamenti J.P."/>
            <person name="Summers Z.M."/>
            <person name="Gralnick J.A."/>
            <person name="Bond D.R."/>
        </authorList>
    </citation>
    <scope>NUCLEOTIDE SEQUENCE [LARGE SCALE GENOMIC DNA]</scope>
    <source>
        <strain evidence="7 8">WTL</strain>
    </source>
</reference>
<evidence type="ECO:0000256" key="4">
    <source>
        <dbReference type="ARBA" id="ARBA00022691"/>
    </source>
</evidence>
<evidence type="ECO:0000313" key="8">
    <source>
        <dbReference type="Proteomes" id="UP000057158"/>
    </source>
</evidence>
<keyword evidence="2" id="KW-0673">Quorum sensing</keyword>
<organism evidence="7 8">
    <name type="scientific">Desulfuromonas soudanensis</name>
    <dbReference type="NCBI Taxonomy" id="1603606"/>
    <lineage>
        <taxon>Bacteria</taxon>
        <taxon>Pseudomonadati</taxon>
        <taxon>Thermodesulfobacteriota</taxon>
        <taxon>Desulfuromonadia</taxon>
        <taxon>Desulfuromonadales</taxon>
        <taxon>Desulfuromonadaceae</taxon>
        <taxon>Desulfuromonas</taxon>
    </lineage>
</organism>
<dbReference type="PROSITE" id="PS51187">
    <property type="entry name" value="AUTOINDUCER_SYNTH_2"/>
    <property type="match status" value="1"/>
</dbReference>
<dbReference type="OrthoDB" id="6023281at2"/>
<dbReference type="Gene3D" id="3.40.630.30">
    <property type="match status" value="1"/>
</dbReference>
<dbReference type="PROSITE" id="PS00949">
    <property type="entry name" value="AUTOINDUCER_SYNTH_1"/>
    <property type="match status" value="1"/>
</dbReference>
<dbReference type="Proteomes" id="UP000057158">
    <property type="component" value="Chromosome"/>
</dbReference>
<evidence type="ECO:0000256" key="3">
    <source>
        <dbReference type="ARBA" id="ARBA00022679"/>
    </source>
</evidence>
<dbReference type="InterPro" id="IPR001690">
    <property type="entry name" value="Autoind_synthase"/>
</dbReference>
<dbReference type="InterPro" id="IPR018311">
    <property type="entry name" value="Autoind_synth_CS"/>
</dbReference>
<evidence type="ECO:0000313" key="7">
    <source>
        <dbReference type="EMBL" id="ALC15000.1"/>
    </source>
</evidence>
<dbReference type="GO" id="GO:0009372">
    <property type="term" value="P:quorum sensing"/>
    <property type="evidence" value="ECO:0007669"/>
    <property type="project" value="UniProtKB-KW"/>
</dbReference>
<evidence type="ECO:0000256" key="1">
    <source>
        <dbReference type="ARBA" id="ARBA00012340"/>
    </source>
</evidence>
<comment type="catalytic activity">
    <reaction evidence="6">
        <text>a fatty acyl-[ACP] + S-adenosyl-L-methionine = an N-acyl-L-homoserine lactone + S-methyl-5'-thioadenosine + holo-[ACP] + H(+)</text>
        <dbReference type="Rhea" id="RHEA:10096"/>
        <dbReference type="Rhea" id="RHEA-COMP:9685"/>
        <dbReference type="Rhea" id="RHEA-COMP:14125"/>
        <dbReference type="ChEBI" id="CHEBI:15378"/>
        <dbReference type="ChEBI" id="CHEBI:17509"/>
        <dbReference type="ChEBI" id="CHEBI:55474"/>
        <dbReference type="ChEBI" id="CHEBI:59789"/>
        <dbReference type="ChEBI" id="CHEBI:64479"/>
        <dbReference type="ChEBI" id="CHEBI:138651"/>
        <dbReference type="EC" id="2.3.1.184"/>
    </reaction>
</comment>
<protein>
    <recommendedName>
        <fullName evidence="1">acyl-homoserine-lactone synthase</fullName>
        <ecNumber evidence="1">2.3.1.184</ecNumber>
    </recommendedName>
</protein>
<sequence length="204" mass="23262">MSSVILARSENPAIHDVYRFRHQVFHDRLGWEVGSDQGLEHDRFDKLNPVHMFTRNRQRQVEACWRLLPTTGPYMLRDIFPQLLREETAPSDPHIWEISRFAVVPSAGRTPGRDQANICDLTFDLLRAGVDFADRNGIRHYVFVTSVAVERLLKSTGLAIYRFGDGRSQKVGKVLSVACWIDINDATRQAVYRQGTVSLPQEAA</sequence>
<name>A0A0M4DEK2_9BACT</name>
<dbReference type="GO" id="GO:0007165">
    <property type="term" value="P:signal transduction"/>
    <property type="evidence" value="ECO:0007669"/>
    <property type="project" value="TreeGrafter"/>
</dbReference>
<dbReference type="STRING" id="1603606.DSOUD_0200"/>
<keyword evidence="8" id="KW-1185">Reference proteome</keyword>
<dbReference type="EC" id="2.3.1.184" evidence="1"/>
<evidence type="ECO:0000256" key="2">
    <source>
        <dbReference type="ARBA" id="ARBA00022654"/>
    </source>
</evidence>
<dbReference type="GO" id="GO:0061579">
    <property type="term" value="F:N-acyl homoserine lactone synthase activity"/>
    <property type="evidence" value="ECO:0007669"/>
    <property type="project" value="UniProtKB-EC"/>
</dbReference>
<dbReference type="KEGG" id="des:DSOUD_0200"/>
<keyword evidence="3" id="KW-0808">Transferase</keyword>